<dbReference type="GO" id="GO:0009664">
    <property type="term" value="P:plant-type cell wall organization"/>
    <property type="evidence" value="ECO:0007669"/>
    <property type="project" value="InterPro"/>
</dbReference>
<evidence type="ECO:0000256" key="1">
    <source>
        <dbReference type="ARBA" id="ARBA00004613"/>
    </source>
</evidence>
<dbReference type="InterPro" id="IPR009009">
    <property type="entry name" value="RlpA-like_DPBB"/>
</dbReference>
<dbReference type="Gene3D" id="2.40.40.10">
    <property type="entry name" value="RlpA-like domain"/>
    <property type="match status" value="1"/>
</dbReference>
<evidence type="ECO:0000256" key="3">
    <source>
        <dbReference type="ARBA" id="ARBA00022729"/>
    </source>
</evidence>
<accession>A0AAE1X982</accession>
<comment type="caution">
    <text evidence="7">The sequence shown here is derived from an EMBL/GenBank/DDBJ whole genome shotgun (WGS) entry which is preliminary data.</text>
</comment>
<comment type="subcellular location">
    <subcellularLocation>
        <location evidence="1">Secreted</location>
    </subcellularLocation>
</comment>
<evidence type="ECO:0000259" key="6">
    <source>
        <dbReference type="PROSITE" id="PS50842"/>
    </source>
</evidence>
<evidence type="ECO:0000256" key="2">
    <source>
        <dbReference type="ARBA" id="ARBA00022525"/>
    </source>
</evidence>
<dbReference type="InterPro" id="IPR036908">
    <property type="entry name" value="RlpA-like_sf"/>
</dbReference>
<keyword evidence="4" id="KW-0961">Cell wall biogenesis/degradation</keyword>
<dbReference type="SMART" id="SM00837">
    <property type="entry name" value="DPBB_1"/>
    <property type="match status" value="1"/>
</dbReference>
<proteinExistence type="predicted"/>
<reference evidence="7" key="1">
    <citation type="submission" date="2020-06" db="EMBL/GenBank/DDBJ databases">
        <authorList>
            <person name="Li T."/>
            <person name="Hu X."/>
            <person name="Zhang T."/>
            <person name="Song X."/>
            <person name="Zhang H."/>
            <person name="Dai N."/>
            <person name="Sheng W."/>
            <person name="Hou X."/>
            <person name="Wei L."/>
        </authorList>
    </citation>
    <scope>NUCLEOTIDE SEQUENCE</scope>
    <source>
        <strain evidence="7">K16</strain>
        <tissue evidence="7">Leaf</tissue>
    </source>
</reference>
<evidence type="ECO:0000313" key="8">
    <source>
        <dbReference type="Proteomes" id="UP001289374"/>
    </source>
</evidence>
<keyword evidence="3 5" id="KW-0732">Signal</keyword>
<feature type="domain" description="Expansin-like EG45" evidence="6">
    <location>
        <begin position="74"/>
        <end position="159"/>
    </location>
</feature>
<dbReference type="PROSITE" id="PS50842">
    <property type="entry name" value="EXPANSIN_EG45"/>
    <property type="match status" value="1"/>
</dbReference>
<dbReference type="PRINTS" id="PR01225">
    <property type="entry name" value="EXPANSNFAMLY"/>
</dbReference>
<evidence type="ECO:0000256" key="5">
    <source>
        <dbReference type="SAM" id="SignalP"/>
    </source>
</evidence>
<dbReference type="SUPFAM" id="SSF50685">
    <property type="entry name" value="Barwin-like endoglucanases"/>
    <property type="match status" value="1"/>
</dbReference>
<feature type="chain" id="PRO_5042211473" evidence="5">
    <location>
        <begin position="27"/>
        <end position="224"/>
    </location>
</feature>
<organism evidence="7 8">
    <name type="scientific">Sesamum angolense</name>
    <dbReference type="NCBI Taxonomy" id="2727404"/>
    <lineage>
        <taxon>Eukaryota</taxon>
        <taxon>Viridiplantae</taxon>
        <taxon>Streptophyta</taxon>
        <taxon>Embryophyta</taxon>
        <taxon>Tracheophyta</taxon>
        <taxon>Spermatophyta</taxon>
        <taxon>Magnoliopsida</taxon>
        <taxon>eudicotyledons</taxon>
        <taxon>Gunneridae</taxon>
        <taxon>Pentapetalae</taxon>
        <taxon>asterids</taxon>
        <taxon>lamiids</taxon>
        <taxon>Lamiales</taxon>
        <taxon>Pedaliaceae</taxon>
        <taxon>Sesamum</taxon>
    </lineage>
</organism>
<dbReference type="PANTHER" id="PTHR31867">
    <property type="entry name" value="EXPANSIN-A15"/>
    <property type="match status" value="1"/>
</dbReference>
<keyword evidence="8" id="KW-1185">Reference proteome</keyword>
<dbReference type="EMBL" id="JACGWL010000002">
    <property type="protein sequence ID" value="KAK4407647.1"/>
    <property type="molecule type" value="Genomic_DNA"/>
</dbReference>
<dbReference type="Proteomes" id="UP001289374">
    <property type="component" value="Unassembled WGS sequence"/>
</dbReference>
<feature type="signal peptide" evidence="5">
    <location>
        <begin position="1"/>
        <end position="26"/>
    </location>
</feature>
<dbReference type="InterPro" id="IPR007112">
    <property type="entry name" value="Expansin/allergen_DPBB_dom"/>
</dbReference>
<dbReference type="AlphaFoldDB" id="A0AAE1X982"/>
<evidence type="ECO:0000256" key="4">
    <source>
        <dbReference type="ARBA" id="ARBA00023316"/>
    </source>
</evidence>
<dbReference type="InterPro" id="IPR002963">
    <property type="entry name" value="Expansin"/>
</dbReference>
<dbReference type="InterPro" id="IPR007118">
    <property type="entry name" value="Expan_Lol_pI"/>
</dbReference>
<reference evidence="7" key="2">
    <citation type="journal article" date="2024" name="Plant">
        <title>Genomic evolution and insights into agronomic trait innovations of Sesamum species.</title>
        <authorList>
            <person name="Miao H."/>
            <person name="Wang L."/>
            <person name="Qu L."/>
            <person name="Liu H."/>
            <person name="Sun Y."/>
            <person name="Le M."/>
            <person name="Wang Q."/>
            <person name="Wei S."/>
            <person name="Zheng Y."/>
            <person name="Lin W."/>
            <person name="Duan Y."/>
            <person name="Cao H."/>
            <person name="Xiong S."/>
            <person name="Wang X."/>
            <person name="Wei L."/>
            <person name="Li C."/>
            <person name="Ma Q."/>
            <person name="Ju M."/>
            <person name="Zhao R."/>
            <person name="Li G."/>
            <person name="Mu C."/>
            <person name="Tian Q."/>
            <person name="Mei H."/>
            <person name="Zhang T."/>
            <person name="Gao T."/>
            <person name="Zhang H."/>
        </authorList>
    </citation>
    <scope>NUCLEOTIDE SEQUENCE</scope>
    <source>
        <strain evidence="7">K16</strain>
    </source>
</reference>
<dbReference type="CDD" id="cd22274">
    <property type="entry name" value="DPBB_EXPA_N"/>
    <property type="match status" value="1"/>
</dbReference>
<name>A0AAE1X982_9LAMI</name>
<sequence length="224" mass="24968">MVAKSLSLATVSFFILLMLQLHTTEADYGGWDNAHATFYGGSDASGTMGMFSNLWSCFHVLNDVIDRIYRCSTNGLTCGACYEMRCANDPKWCLPGTITVTATNFCPPNFALPNNDGGWCNPPLQHFDMAEPAFLQIAQYRAGIVPVVFRRVPCVKKGGIRFTINGNLYFNLVLIKRGRCRRCPCNLNQRVKNRVAAYVQELGSELAEQLISPWSKSFISGHHQ</sequence>
<gene>
    <name evidence="7" type="ORF">Sango_0345700</name>
</gene>
<dbReference type="Pfam" id="PF03330">
    <property type="entry name" value="DPBB_1"/>
    <property type="match status" value="1"/>
</dbReference>
<keyword evidence="2" id="KW-0964">Secreted</keyword>
<evidence type="ECO:0000313" key="7">
    <source>
        <dbReference type="EMBL" id="KAK4407647.1"/>
    </source>
</evidence>
<protein>
    <submittedName>
        <fullName evidence="7">Expansin-A8</fullName>
    </submittedName>
</protein>
<dbReference type="GO" id="GO:0005576">
    <property type="term" value="C:extracellular region"/>
    <property type="evidence" value="ECO:0007669"/>
    <property type="project" value="UniProtKB-SubCell"/>
</dbReference>